<dbReference type="RefSeq" id="WP_317970151.1">
    <property type="nucleotide sequence ID" value="NZ_CP129118.1"/>
</dbReference>
<dbReference type="InterPro" id="IPR018779">
    <property type="entry name" value="RecJ_C"/>
</dbReference>
<protein>
    <recommendedName>
        <fullName evidence="2">Single-stranded-DNA-specific exonuclease RecJ</fullName>
    </recommendedName>
</protein>
<dbReference type="NCBIfam" id="TIGR00644">
    <property type="entry name" value="recJ"/>
    <property type="match status" value="1"/>
</dbReference>
<dbReference type="InterPro" id="IPR038763">
    <property type="entry name" value="DHH_sf"/>
</dbReference>
<dbReference type="InterPro" id="IPR003156">
    <property type="entry name" value="DHHA1_dom"/>
</dbReference>
<proteinExistence type="inferred from homology"/>
<dbReference type="EMBL" id="CP129118">
    <property type="protein sequence ID" value="WOV88760.1"/>
    <property type="molecule type" value="Genomic_DNA"/>
</dbReference>
<feature type="domain" description="RecJ OB" evidence="9">
    <location>
        <begin position="455"/>
        <end position="561"/>
    </location>
</feature>
<dbReference type="Gene3D" id="3.90.1640.30">
    <property type="match status" value="1"/>
</dbReference>
<keyword evidence="3" id="KW-0540">Nuclease</keyword>
<evidence type="ECO:0000256" key="5">
    <source>
        <dbReference type="ARBA" id="ARBA00022839"/>
    </source>
</evidence>
<evidence type="ECO:0000313" key="10">
    <source>
        <dbReference type="EMBL" id="WOV88760.1"/>
    </source>
</evidence>
<keyword evidence="4" id="KW-0378">Hydrolase</keyword>
<dbReference type="InterPro" id="IPR051673">
    <property type="entry name" value="SSDNA_exonuclease_RecJ"/>
</dbReference>
<dbReference type="InterPro" id="IPR004610">
    <property type="entry name" value="RecJ"/>
</dbReference>
<organism evidence="10 11">
    <name type="scientific">Sporosarcina oncorhynchi</name>
    <dbReference type="NCBI Taxonomy" id="3056444"/>
    <lineage>
        <taxon>Bacteria</taxon>
        <taxon>Bacillati</taxon>
        <taxon>Bacillota</taxon>
        <taxon>Bacilli</taxon>
        <taxon>Bacillales</taxon>
        <taxon>Caryophanaceae</taxon>
        <taxon>Sporosarcina</taxon>
    </lineage>
</organism>
<dbReference type="SUPFAM" id="SSF64182">
    <property type="entry name" value="DHH phosphoesterases"/>
    <property type="match status" value="1"/>
</dbReference>
<dbReference type="Gene3D" id="2.40.50.460">
    <property type="match status" value="1"/>
</dbReference>
<evidence type="ECO:0000256" key="4">
    <source>
        <dbReference type="ARBA" id="ARBA00022801"/>
    </source>
</evidence>
<evidence type="ECO:0000256" key="3">
    <source>
        <dbReference type="ARBA" id="ARBA00022722"/>
    </source>
</evidence>
<dbReference type="Pfam" id="PF17768">
    <property type="entry name" value="RecJ_OB"/>
    <property type="match status" value="1"/>
</dbReference>
<dbReference type="Proteomes" id="UP001303902">
    <property type="component" value="Chromosome"/>
</dbReference>
<dbReference type="GO" id="GO:0004527">
    <property type="term" value="F:exonuclease activity"/>
    <property type="evidence" value="ECO:0007669"/>
    <property type="project" value="UniProtKB-KW"/>
</dbReference>
<evidence type="ECO:0000259" key="6">
    <source>
        <dbReference type="Pfam" id="PF01368"/>
    </source>
</evidence>
<feature type="domain" description="Single-stranded-DNA-specific exonuclease RecJ C-terminal" evidence="8">
    <location>
        <begin position="568"/>
        <end position="766"/>
    </location>
</feature>
<dbReference type="Pfam" id="PF10141">
    <property type="entry name" value="ssDNA-exonuc_C"/>
    <property type="match status" value="1"/>
</dbReference>
<dbReference type="Pfam" id="PF01368">
    <property type="entry name" value="DHH"/>
    <property type="match status" value="1"/>
</dbReference>
<dbReference type="InterPro" id="IPR041122">
    <property type="entry name" value="RecJ_OB"/>
</dbReference>
<feature type="domain" description="DDH" evidence="6">
    <location>
        <begin position="82"/>
        <end position="226"/>
    </location>
</feature>
<dbReference type="Pfam" id="PF02272">
    <property type="entry name" value="DHHA1"/>
    <property type="match status" value="1"/>
</dbReference>
<reference evidence="10 11" key="1">
    <citation type="submission" date="2023-06" db="EMBL/GenBank/DDBJ databases">
        <title>Sporosarcina sp. nov., isolated from Korean tranditional fermented seafood 'Jeotgal'.</title>
        <authorList>
            <person name="Yang A.I."/>
            <person name="Shin N.-R."/>
        </authorList>
    </citation>
    <scope>NUCLEOTIDE SEQUENCE [LARGE SCALE GENOMIC DNA]</scope>
    <source>
        <strain evidence="10 11">T2O-4</strain>
    </source>
</reference>
<evidence type="ECO:0000259" key="8">
    <source>
        <dbReference type="Pfam" id="PF10141"/>
    </source>
</evidence>
<dbReference type="InterPro" id="IPR001667">
    <property type="entry name" value="DDH_dom"/>
</dbReference>
<dbReference type="PANTHER" id="PTHR30255">
    <property type="entry name" value="SINGLE-STRANDED-DNA-SPECIFIC EXONUCLEASE RECJ"/>
    <property type="match status" value="1"/>
</dbReference>
<accession>A0ABZ0L9E9</accession>
<name>A0ABZ0L9E9_9BACL</name>
<evidence type="ECO:0000259" key="7">
    <source>
        <dbReference type="Pfam" id="PF02272"/>
    </source>
</evidence>
<keyword evidence="11" id="KW-1185">Reference proteome</keyword>
<evidence type="ECO:0000259" key="9">
    <source>
        <dbReference type="Pfam" id="PF17768"/>
    </source>
</evidence>
<sequence>MIESKKIWTIDRPDEDAVNLLMTELGLPSVHAKILVSRGLQDVDEVKSFLHMSKDCLHDPYLLHDMAKSVERIKRAIESNEKITVYGDYDADGVTSVTVLSTALERLGANVDFAIPNRFEHGYGPNADLFKKLYESGTNLLITVDNGVSGLEAIAYANTVNMDVIVTDHHEMGDKLPDAYAIIHPRHPEGDYPFGELAGVGVAFKLACALLEEVPEDLYEIAAIGTVADLVPLQDENRFIVKEGIRRMRMSKRPGIQALAKVSGTEQNSMTEESLGFTIGPRLNAPGRLGSADDAVRLLKSENHAEAMMLAEQLDALNKERQGIVKGIAEEAEQAVVDMYGDDIPDVLVIGGEGWNPGVVGIVSSRLTEKYYRPSIVLCVDNETGIAKGSGRSIAGFDLFKELSKNADILPHFGGHEMAAGMSLSVLDIVALRTRLNSQAKDVLTEDMLIPQLQIDVPLTIGEIDVTVLEGLELLRPFGMSFEKPVFLIENLSSSSIRKIGAAKNHLKMELSDGTDTLDVIGFGDGELADAISPGAILSITGDLQVNEWNGRKKPQMLLEDLLSDQRQLFDLRGINEPGRWMSIVPAKGTAIVAFQESTIAHFTPLLKGAAIHQFGNSEIPKMDYIVLLDVPEDEEQLQELIKSTNPKRIYAHFYIPESKYFEGVPSREHFGWYYSFLKKRGTFDLANQVQELSKHKGWKIDTIYFMTKVFSELGFVKIENGLAIILEDADKKQLTESAAYQKRERQIELEKMLVYASYKELKKWFDDVCEQVVIREEQLWI</sequence>
<dbReference type="PANTHER" id="PTHR30255:SF2">
    <property type="entry name" value="SINGLE-STRANDED-DNA-SPECIFIC EXONUCLEASE RECJ"/>
    <property type="match status" value="1"/>
</dbReference>
<gene>
    <name evidence="10" type="primary">recJ</name>
    <name evidence="10" type="ORF">QWT69_06535</name>
</gene>
<evidence type="ECO:0000256" key="2">
    <source>
        <dbReference type="ARBA" id="ARBA00019841"/>
    </source>
</evidence>
<comment type="similarity">
    <text evidence="1">Belongs to the RecJ family.</text>
</comment>
<evidence type="ECO:0000313" key="11">
    <source>
        <dbReference type="Proteomes" id="UP001303902"/>
    </source>
</evidence>
<keyword evidence="5 10" id="KW-0269">Exonuclease</keyword>
<feature type="domain" description="DHHA1" evidence="7">
    <location>
        <begin position="348"/>
        <end position="438"/>
    </location>
</feature>
<evidence type="ECO:0000256" key="1">
    <source>
        <dbReference type="ARBA" id="ARBA00005915"/>
    </source>
</evidence>